<organism evidence="9">
    <name type="scientific">Trypanosoma congolense (strain IL3000)</name>
    <dbReference type="NCBI Taxonomy" id="1068625"/>
    <lineage>
        <taxon>Eukaryota</taxon>
        <taxon>Discoba</taxon>
        <taxon>Euglenozoa</taxon>
        <taxon>Kinetoplastea</taxon>
        <taxon>Metakinetoplastina</taxon>
        <taxon>Trypanosomatida</taxon>
        <taxon>Trypanosomatidae</taxon>
        <taxon>Trypanosoma</taxon>
        <taxon>Nannomonas</taxon>
    </lineage>
</organism>
<evidence type="ECO:0000256" key="6">
    <source>
        <dbReference type="ARBA" id="ARBA00022927"/>
    </source>
</evidence>
<keyword evidence="7" id="KW-0539">Nucleus</keyword>
<reference evidence="9" key="1">
    <citation type="journal article" date="2012" name="Proc. Natl. Acad. Sci. U.S.A.">
        <title>Antigenic diversity is generated by distinct evolutionary mechanisms in African trypanosome species.</title>
        <authorList>
            <person name="Jackson A.P."/>
            <person name="Berry A."/>
            <person name="Aslett M."/>
            <person name="Allison H.C."/>
            <person name="Burton P."/>
            <person name="Vavrova-Anderson J."/>
            <person name="Brown R."/>
            <person name="Browne H."/>
            <person name="Corton N."/>
            <person name="Hauser H."/>
            <person name="Gamble J."/>
            <person name="Gilderthorp R."/>
            <person name="Marcello L."/>
            <person name="McQuillan J."/>
            <person name="Otto T.D."/>
            <person name="Quail M.A."/>
            <person name="Sanders M.J."/>
            <person name="van Tonder A."/>
            <person name="Ginger M.L."/>
            <person name="Field M.C."/>
            <person name="Barry J.D."/>
            <person name="Hertz-Fowler C."/>
            <person name="Berriman M."/>
        </authorList>
    </citation>
    <scope>NUCLEOTIDE SEQUENCE</scope>
    <source>
        <strain evidence="9">IL3000</strain>
    </source>
</reference>
<keyword evidence="6" id="KW-0653">Protein transport</keyword>
<comment type="subcellular location">
    <subcellularLocation>
        <location evidence="2">Cytoplasm</location>
    </subcellularLocation>
    <subcellularLocation>
        <location evidence="1">Nucleus</location>
    </subcellularLocation>
</comment>
<dbReference type="SUPFAM" id="SSF48371">
    <property type="entry name" value="ARM repeat"/>
    <property type="match status" value="1"/>
</dbReference>
<dbReference type="InterPro" id="IPR005043">
    <property type="entry name" value="XPO2_C"/>
</dbReference>
<comment type="similarity">
    <text evidence="3">Belongs to the XPO2/CSE1 family.</text>
</comment>
<evidence type="ECO:0000313" key="9">
    <source>
        <dbReference type="EMBL" id="CCC91164.1"/>
    </source>
</evidence>
<dbReference type="GO" id="GO:0006611">
    <property type="term" value="P:protein export from nucleus"/>
    <property type="evidence" value="ECO:0007669"/>
    <property type="project" value="TreeGrafter"/>
</dbReference>
<sequence length="968" mass="108064">MATMNPATMDRIEPSDPVLVERLVLIAQHAMSVESAKRERAEQEIKEFQDRVDTQSGFVLLLLNVASSPSPAASFCSIVFKNTVKLCWNQGMSEHCVMDADKIAVRNSIIGIMLKAPVNVQRNLVEAIAMIAETDFPSAWPDALQRIIDVLVNEKDVALHSAALSTTHGVLGRYRNQPDLSEGIANDLQIIFRELTSPLLTSMTLLLGVLEEHGAGAHAACMGLVSAVECLRDMTTFDLGDEFIWSIEKFAQVLQRCLQFDGSGVPESCTVGLKSVVIMCVSHFLLQFDEDFEKYASEFLKVVWDTISSPASYESTMDDIVVQGISLLSSACRGANRKLFQDVGVLSNLVSEVIMPNLALRQTDVELYEEEPDEYIQRDIEGSDFHTRRREAGELVRTLMLFFPDASGPLFTSKAQQLLTAAAGGDWKAKELSIYLVSALSLEGQYASSQRGASQRLSNLVPFESFLKQNILTELSCDVSAQSPVIVKASCIRFIATFRTHIPPQLLPDVVALLTSWILCEDMVVQVYAAHAVERVFTIQSSDQQGYVISEATLGERAAPLLRNLCMKLNQEKRPIAYTMQCLMRMCQNCPNCVKSFVGDIITCMMPVIKENSKNPSNPLFSHCMFEVVSQCIMLRPEDAAAIESVLWDPMIFVLQNDVHEYVPYTLQIMAQLLDAHKGDSPEPPVYYQALLEPLLLPDMYKQRGSIPAVVRLLVSFIEHYPRYMHEKGLTERVIAIFRSLLQYKNYDHEGLNILTAMIKAYPKEIISSYMTQIYHALVQRLQLSRTPKYVRILIIFLSITVIAHGADDVVAQINRIQDNLFWMLLQRVWLPHVPKVLGTLERKTCIVALASLLGDCATLQQSAETWASCVVSCLKMIHGAVEKDDWTSFTPQAHTISELSHRVDDAGHTNVFCPLQGAVQALVDPCPMIQQPNVFFRERVQQALHGANGKQLVALLQSDPEVMALLQ</sequence>
<feature type="domain" description="Importin N-terminal" evidence="8">
    <location>
        <begin position="41"/>
        <end position="115"/>
    </location>
</feature>
<name>G0UP53_TRYCI</name>
<dbReference type="EMBL" id="HE575319">
    <property type="protein sequence ID" value="CCC91164.1"/>
    <property type="molecule type" value="Genomic_DNA"/>
</dbReference>
<dbReference type="Gene3D" id="1.25.10.10">
    <property type="entry name" value="Leucine-rich Repeat Variant"/>
    <property type="match status" value="1"/>
</dbReference>
<proteinExistence type="inferred from homology"/>
<dbReference type="AlphaFoldDB" id="G0UP53"/>
<evidence type="ECO:0000256" key="3">
    <source>
        <dbReference type="ARBA" id="ARBA00008669"/>
    </source>
</evidence>
<dbReference type="InterPro" id="IPR011989">
    <property type="entry name" value="ARM-like"/>
</dbReference>
<evidence type="ECO:0000256" key="5">
    <source>
        <dbReference type="ARBA" id="ARBA00022490"/>
    </source>
</evidence>
<dbReference type="InterPro" id="IPR001494">
    <property type="entry name" value="Importin-beta_N"/>
</dbReference>
<dbReference type="GO" id="GO:0005049">
    <property type="term" value="F:nuclear export signal receptor activity"/>
    <property type="evidence" value="ECO:0007669"/>
    <property type="project" value="TreeGrafter"/>
</dbReference>
<dbReference type="Pfam" id="PF08506">
    <property type="entry name" value="Cse1"/>
    <property type="match status" value="1"/>
</dbReference>
<keyword evidence="5" id="KW-0963">Cytoplasm</keyword>
<dbReference type="SMART" id="SM00913">
    <property type="entry name" value="IBN_N"/>
    <property type="match status" value="1"/>
</dbReference>
<evidence type="ECO:0000256" key="4">
    <source>
        <dbReference type="ARBA" id="ARBA00022448"/>
    </source>
</evidence>
<dbReference type="GO" id="GO:0005829">
    <property type="term" value="C:cytosol"/>
    <property type="evidence" value="ECO:0007669"/>
    <property type="project" value="TreeGrafter"/>
</dbReference>
<evidence type="ECO:0000256" key="1">
    <source>
        <dbReference type="ARBA" id="ARBA00004123"/>
    </source>
</evidence>
<gene>
    <name evidence="9" type="ORF">TCIL3000_6_4200</name>
</gene>
<accession>G0UP53</accession>
<dbReference type="GO" id="GO:0005635">
    <property type="term" value="C:nuclear envelope"/>
    <property type="evidence" value="ECO:0007669"/>
    <property type="project" value="TreeGrafter"/>
</dbReference>
<evidence type="ECO:0000259" key="8">
    <source>
        <dbReference type="PROSITE" id="PS50166"/>
    </source>
</evidence>
<evidence type="ECO:0000256" key="7">
    <source>
        <dbReference type="ARBA" id="ARBA00023242"/>
    </source>
</evidence>
<dbReference type="GO" id="GO:0006606">
    <property type="term" value="P:protein import into nucleus"/>
    <property type="evidence" value="ECO:0007669"/>
    <property type="project" value="TreeGrafter"/>
</dbReference>
<dbReference type="InterPro" id="IPR013713">
    <property type="entry name" value="XPO2_central"/>
</dbReference>
<dbReference type="InterPro" id="IPR016024">
    <property type="entry name" value="ARM-type_fold"/>
</dbReference>
<dbReference type="PROSITE" id="PS50166">
    <property type="entry name" value="IMPORTIN_B_NT"/>
    <property type="match status" value="1"/>
</dbReference>
<dbReference type="GO" id="GO:0031267">
    <property type="term" value="F:small GTPase binding"/>
    <property type="evidence" value="ECO:0007669"/>
    <property type="project" value="InterPro"/>
</dbReference>
<evidence type="ECO:0000256" key="2">
    <source>
        <dbReference type="ARBA" id="ARBA00004496"/>
    </source>
</evidence>
<dbReference type="Pfam" id="PF03378">
    <property type="entry name" value="CAS_CSE1"/>
    <property type="match status" value="1"/>
</dbReference>
<keyword evidence="4" id="KW-0813">Transport</keyword>
<dbReference type="PANTHER" id="PTHR10997:SF8">
    <property type="entry name" value="EXPORTIN-2"/>
    <property type="match status" value="1"/>
</dbReference>
<dbReference type="VEuPathDB" id="TriTrypDB:TcIL3000_6_4200"/>
<dbReference type="PANTHER" id="PTHR10997">
    <property type="entry name" value="IMPORTIN-7, 8, 11"/>
    <property type="match status" value="1"/>
</dbReference>
<protein>
    <submittedName>
        <fullName evidence="9">Putative importin-alpha re-exporter protein</fullName>
    </submittedName>
</protein>